<dbReference type="InterPro" id="IPR019793">
    <property type="entry name" value="Peroxidases_heam-ligand_BS"/>
</dbReference>
<dbReference type="InterPro" id="IPR010255">
    <property type="entry name" value="Haem_peroxidase_sf"/>
</dbReference>
<evidence type="ECO:0000256" key="10">
    <source>
        <dbReference type="ARBA" id="ARBA00023157"/>
    </source>
</evidence>
<dbReference type="InterPro" id="IPR000823">
    <property type="entry name" value="Peroxidase_pln"/>
</dbReference>
<evidence type="ECO:0000256" key="2">
    <source>
        <dbReference type="ARBA" id="ARBA00001913"/>
    </source>
</evidence>
<dbReference type="EMBL" id="OZ019905">
    <property type="protein sequence ID" value="CAK9200612.1"/>
    <property type="molecule type" value="Genomic_DNA"/>
</dbReference>
<evidence type="ECO:0000313" key="14">
    <source>
        <dbReference type="Proteomes" id="UP001497512"/>
    </source>
</evidence>
<evidence type="ECO:0000256" key="11">
    <source>
        <dbReference type="SAM" id="SignalP"/>
    </source>
</evidence>
<sequence>MGATGQVSKLVLITSLIITIAHSCSVKLEPKVPKYLEKPLKFDFYKKSCPQASGIVEKVVSKYSEIDPTNPAPLMRLFFHDCFVQGCDASVLLNSTTKIVAEKDASINFSIGDFNIIDEIKAELEHACPETVSCADVLALTAVHSIHQAGGPLYPIELGRRDSLTSYAPSSTTNLPAFSLNISGLLENFANVGLDLVDLVALSGGHTIGQGHCSSISNRIFPVVDSHYKKGYGQDLLAQCTDNGTLKAPAFDANVQFFNDPVTSLTFDNQYFKNLQMGLGLFTSDESLLTDSRTQRLVKLFAEDQDKFFKQFGVSFRKMGKINVLTGTQGQVRKQCWVRSLPVTLSLVVAVTTLMVISGGRSVEAQLVNNFYATHGCPNAENLITSVVTSAINSNKANAPGLLRMHFHDCFVRGCDGSVLIDSPSEKDAIPNQTLHGFEVIDAAKAAVEKACPGIVSCADILALAAQISVKITSGGRITWKVPTGRRDGLVSSAADPLTFLPAPNSNVATLTSKFATAGLSVPQMVALSGAHSIGVAHCGAFANRLSPTVDPTLNPAFAASLKLQCPAGSNNVVNLDVTTPTRLDQVYYTNLKANKGLLTSDQVLETDPSTSGLVTANSNFNTFAANFRSAMLAMGNINVLTGTAGQIRLNCRKFN</sequence>
<evidence type="ECO:0000256" key="8">
    <source>
        <dbReference type="ARBA" id="ARBA00023002"/>
    </source>
</evidence>
<keyword evidence="9" id="KW-0408">Iron</keyword>
<keyword evidence="14" id="KW-1185">Reference proteome</keyword>
<dbReference type="PROSITE" id="PS00436">
    <property type="entry name" value="PEROXIDASE_2"/>
    <property type="match status" value="1"/>
</dbReference>
<keyword evidence="7" id="KW-0479">Metal-binding</keyword>
<evidence type="ECO:0000256" key="4">
    <source>
        <dbReference type="ARBA" id="ARBA00006873"/>
    </source>
</evidence>
<comment type="catalytic activity">
    <reaction evidence="1">
        <text>2 a phenolic donor + H2O2 = 2 a phenolic radical donor + 2 H2O</text>
        <dbReference type="Rhea" id="RHEA:56136"/>
        <dbReference type="ChEBI" id="CHEBI:15377"/>
        <dbReference type="ChEBI" id="CHEBI:16240"/>
        <dbReference type="ChEBI" id="CHEBI:139520"/>
        <dbReference type="ChEBI" id="CHEBI:139521"/>
        <dbReference type="EC" id="1.11.1.7"/>
    </reaction>
</comment>
<dbReference type="Gene3D" id="1.10.420.10">
    <property type="entry name" value="Peroxidase, domain 2"/>
    <property type="match status" value="2"/>
</dbReference>
<keyword evidence="5" id="KW-0575">Peroxidase</keyword>
<dbReference type="CDD" id="cd00693">
    <property type="entry name" value="secretory_peroxidase"/>
    <property type="match status" value="2"/>
</dbReference>
<dbReference type="SUPFAM" id="SSF48113">
    <property type="entry name" value="Heme-dependent peroxidases"/>
    <property type="match status" value="2"/>
</dbReference>
<keyword evidence="11" id="KW-0732">Signal</keyword>
<dbReference type="PANTHER" id="PTHR31517:SF84">
    <property type="entry name" value="PEROXIDASE"/>
    <property type="match status" value="1"/>
</dbReference>
<dbReference type="InterPro" id="IPR033905">
    <property type="entry name" value="Secretory_peroxidase"/>
</dbReference>
<proteinExistence type="inferred from homology"/>
<evidence type="ECO:0000256" key="3">
    <source>
        <dbReference type="ARBA" id="ARBA00001970"/>
    </source>
</evidence>
<comment type="similarity">
    <text evidence="4">Belongs to the peroxidase family. Ascorbate peroxidase subfamily.</text>
</comment>
<feature type="signal peptide" evidence="11">
    <location>
        <begin position="1"/>
        <end position="23"/>
    </location>
</feature>
<reference evidence="13" key="1">
    <citation type="submission" date="2024-02" db="EMBL/GenBank/DDBJ databases">
        <authorList>
            <consortium name="ELIXIR-Norway"/>
            <consortium name="Elixir Norway"/>
        </authorList>
    </citation>
    <scope>NUCLEOTIDE SEQUENCE</scope>
</reference>
<organism evidence="13 14">
    <name type="scientific">Sphagnum troendelagicum</name>
    <dbReference type="NCBI Taxonomy" id="128251"/>
    <lineage>
        <taxon>Eukaryota</taxon>
        <taxon>Viridiplantae</taxon>
        <taxon>Streptophyta</taxon>
        <taxon>Embryophyta</taxon>
        <taxon>Bryophyta</taxon>
        <taxon>Sphagnophytina</taxon>
        <taxon>Sphagnopsida</taxon>
        <taxon>Sphagnales</taxon>
        <taxon>Sphagnaceae</taxon>
        <taxon>Sphagnum</taxon>
    </lineage>
</organism>
<dbReference type="Proteomes" id="UP001497512">
    <property type="component" value="Chromosome 13"/>
</dbReference>
<feature type="chain" id="PRO_5046067523" description="Plant heme peroxidase family profile domain-containing protein" evidence="11">
    <location>
        <begin position="24"/>
        <end position="656"/>
    </location>
</feature>
<evidence type="ECO:0000256" key="6">
    <source>
        <dbReference type="ARBA" id="ARBA00022617"/>
    </source>
</evidence>
<dbReference type="PRINTS" id="PR00458">
    <property type="entry name" value="PEROXIDASE"/>
</dbReference>
<evidence type="ECO:0000256" key="1">
    <source>
        <dbReference type="ARBA" id="ARBA00000189"/>
    </source>
</evidence>
<dbReference type="PROSITE" id="PS50873">
    <property type="entry name" value="PEROXIDASE_4"/>
    <property type="match status" value="2"/>
</dbReference>
<keyword evidence="8" id="KW-0560">Oxidoreductase</keyword>
<keyword evidence="10" id="KW-1015">Disulfide bond</keyword>
<evidence type="ECO:0000256" key="7">
    <source>
        <dbReference type="ARBA" id="ARBA00022723"/>
    </source>
</evidence>
<feature type="domain" description="Plant heme peroxidase family profile" evidence="12">
    <location>
        <begin position="366"/>
        <end position="656"/>
    </location>
</feature>
<dbReference type="PRINTS" id="PR00461">
    <property type="entry name" value="PLPEROXIDASE"/>
</dbReference>
<dbReference type="PANTHER" id="PTHR31517">
    <property type="match status" value="1"/>
</dbReference>
<evidence type="ECO:0000256" key="9">
    <source>
        <dbReference type="ARBA" id="ARBA00023004"/>
    </source>
</evidence>
<protein>
    <recommendedName>
        <fullName evidence="12">Plant heme peroxidase family profile domain-containing protein</fullName>
    </recommendedName>
</protein>
<dbReference type="InterPro" id="IPR019794">
    <property type="entry name" value="Peroxidases_AS"/>
</dbReference>
<keyword evidence="6" id="KW-0349">Heme</keyword>
<evidence type="ECO:0000256" key="5">
    <source>
        <dbReference type="ARBA" id="ARBA00022559"/>
    </source>
</evidence>
<name>A0ABP0TMZ5_9BRYO</name>
<dbReference type="PROSITE" id="PS00435">
    <property type="entry name" value="PEROXIDASE_1"/>
    <property type="match status" value="1"/>
</dbReference>
<evidence type="ECO:0000313" key="13">
    <source>
        <dbReference type="EMBL" id="CAK9200612.1"/>
    </source>
</evidence>
<gene>
    <name evidence="13" type="ORF">CSSPTR1EN2_LOCUS5494</name>
</gene>
<comment type="cofactor">
    <cofactor evidence="2">
        <name>Ca(2+)</name>
        <dbReference type="ChEBI" id="CHEBI:29108"/>
    </cofactor>
</comment>
<dbReference type="InterPro" id="IPR002016">
    <property type="entry name" value="Haem_peroxidase"/>
</dbReference>
<comment type="cofactor">
    <cofactor evidence="3">
        <name>heme b</name>
        <dbReference type="ChEBI" id="CHEBI:60344"/>
    </cofactor>
</comment>
<dbReference type="Gene3D" id="1.10.520.10">
    <property type="match status" value="2"/>
</dbReference>
<feature type="domain" description="Plant heme peroxidase family profile" evidence="12">
    <location>
        <begin position="39"/>
        <end position="340"/>
    </location>
</feature>
<dbReference type="Pfam" id="PF00141">
    <property type="entry name" value="peroxidase"/>
    <property type="match status" value="2"/>
</dbReference>
<accession>A0ABP0TMZ5</accession>
<evidence type="ECO:0000259" key="12">
    <source>
        <dbReference type="PROSITE" id="PS50873"/>
    </source>
</evidence>